<name>A0A371CTX2_9APHY</name>
<keyword evidence="2" id="KW-1185">Reference proteome</keyword>
<gene>
    <name evidence="1" type="ORF">OH76DRAFT_1181873</name>
</gene>
<dbReference type="AlphaFoldDB" id="A0A371CTX2"/>
<reference evidence="1 2" key="1">
    <citation type="journal article" date="2018" name="Biotechnol. Biofuels">
        <title>Integrative visual omics of the white-rot fungus Polyporus brumalis exposes the biotechnological potential of its oxidative enzymes for delignifying raw plant biomass.</title>
        <authorList>
            <person name="Miyauchi S."/>
            <person name="Rancon A."/>
            <person name="Drula E."/>
            <person name="Hage H."/>
            <person name="Chaduli D."/>
            <person name="Favel A."/>
            <person name="Grisel S."/>
            <person name="Henrissat B."/>
            <person name="Herpoel-Gimbert I."/>
            <person name="Ruiz-Duenas F.J."/>
            <person name="Chevret D."/>
            <person name="Hainaut M."/>
            <person name="Lin J."/>
            <person name="Wang M."/>
            <person name="Pangilinan J."/>
            <person name="Lipzen A."/>
            <person name="Lesage-Meessen L."/>
            <person name="Navarro D."/>
            <person name="Riley R."/>
            <person name="Grigoriev I.V."/>
            <person name="Zhou S."/>
            <person name="Raouche S."/>
            <person name="Rosso M.N."/>
        </authorList>
    </citation>
    <scope>NUCLEOTIDE SEQUENCE [LARGE SCALE GENOMIC DNA]</scope>
    <source>
        <strain evidence="1 2">BRFM 1820</strain>
    </source>
</reference>
<dbReference type="Proteomes" id="UP000256964">
    <property type="component" value="Unassembled WGS sequence"/>
</dbReference>
<organism evidence="1 2">
    <name type="scientific">Lentinus brumalis</name>
    <dbReference type="NCBI Taxonomy" id="2498619"/>
    <lineage>
        <taxon>Eukaryota</taxon>
        <taxon>Fungi</taxon>
        <taxon>Dikarya</taxon>
        <taxon>Basidiomycota</taxon>
        <taxon>Agaricomycotina</taxon>
        <taxon>Agaricomycetes</taxon>
        <taxon>Polyporales</taxon>
        <taxon>Polyporaceae</taxon>
        <taxon>Lentinus</taxon>
    </lineage>
</organism>
<accession>A0A371CTX2</accession>
<protein>
    <submittedName>
        <fullName evidence="1">Uncharacterized protein</fullName>
    </submittedName>
</protein>
<dbReference type="EMBL" id="KZ857460">
    <property type="protein sequence ID" value="RDX43721.1"/>
    <property type="molecule type" value="Genomic_DNA"/>
</dbReference>
<evidence type="ECO:0000313" key="1">
    <source>
        <dbReference type="EMBL" id="RDX43721.1"/>
    </source>
</evidence>
<evidence type="ECO:0000313" key="2">
    <source>
        <dbReference type="Proteomes" id="UP000256964"/>
    </source>
</evidence>
<proteinExistence type="predicted"/>
<sequence>MNIMEYNKYRRLIDGYQGGQAAYISLDLKRVRVPMPLRETRCRLSRGGLSVWLSEPLCRVRAARCCPQALPCASLPEKRRLQRMQTDADTGLRASCNWKTAARVRQRHTSSTGALIEPPDASPTFRDVAARPRGSHISLPLRGVSQYTLSTSTITVAVHDPWPGLLSGGFETSPAR</sequence>